<protein>
    <submittedName>
        <fullName evidence="4">Carbohydrate porin</fullName>
    </submittedName>
</protein>
<dbReference type="AlphaFoldDB" id="A0A3N4DC89"/>
<dbReference type="Proteomes" id="UP000278855">
    <property type="component" value="Unassembled WGS sequence"/>
</dbReference>
<keyword evidence="5" id="KW-1185">Reference proteome</keyword>
<dbReference type="InterPro" id="IPR007049">
    <property type="entry name" value="Carb-sel_porin_OprB"/>
</dbReference>
<dbReference type="PANTHER" id="PTHR37944:SF1">
    <property type="entry name" value="PORIN B"/>
    <property type="match status" value="1"/>
</dbReference>
<sequence length="431" mass="47396">MKSINSLITASVLLLICNSSVQADNFSADNYLFGDIGGIRSQMHNAGIDVSLGYTFETGGNLTGGQHHATSYADQTVLGVNFDLEKLLDLSDANFHVALTNRGGQSQNINDKAEIGQLMQSIEVFGRGRVTRISEFYYEQKLLSDDLNIKLGRMNVGAEFGAFQCEFAYLGFCGSQFGNVNSTVYNWPISQWAGVVKYKLAPEWYVKTGVYQMNPSWLKNSQNLNLGSPHGTLGVTIPVELAWMPNLNDLPGTYKLGYWHDTVGGEGLYYNQDGNPLTIDGGKARQHDSKDGAYFVAEQQVTSVDGDSARGLSVFLMGTLNDQDITTVDKSLALGVNYQGPFAARPTDKWGLAAKYLHVNDSIADSAQLYNDNHALYMPIQETETVIASYYKFQVTKYSAIRPEIQYIHNPGGISENNDAWVVTLKGDIAF</sequence>
<dbReference type="RefSeq" id="WP_124014231.1">
    <property type="nucleotide sequence ID" value="NZ_CP034073.1"/>
</dbReference>
<dbReference type="InterPro" id="IPR052932">
    <property type="entry name" value="OprB_Porin"/>
</dbReference>
<evidence type="ECO:0000256" key="1">
    <source>
        <dbReference type="ARBA" id="ARBA00008769"/>
    </source>
</evidence>
<accession>A0A3N4DC89</accession>
<dbReference type="GO" id="GO:0016020">
    <property type="term" value="C:membrane"/>
    <property type="evidence" value="ECO:0007669"/>
    <property type="project" value="InterPro"/>
</dbReference>
<reference evidence="4" key="3">
    <citation type="submission" date="2018-11" db="EMBL/GenBank/DDBJ databases">
        <authorList>
            <person name="Hwang Y.J."/>
            <person name="Hwang C.Y."/>
        </authorList>
    </citation>
    <scope>NUCLEOTIDE SEQUENCE</scope>
    <source>
        <strain evidence="4">R106</strain>
    </source>
</reference>
<dbReference type="OrthoDB" id="177316at2"/>
<organism evidence="4 6">
    <name type="scientific">Shewanella psychromarinicola</name>
    <dbReference type="NCBI Taxonomy" id="2487742"/>
    <lineage>
        <taxon>Bacteria</taxon>
        <taxon>Pseudomonadati</taxon>
        <taxon>Pseudomonadota</taxon>
        <taxon>Gammaproteobacteria</taxon>
        <taxon>Alteromonadales</taxon>
        <taxon>Shewanellaceae</taxon>
        <taxon>Shewanella</taxon>
    </lineage>
</organism>
<evidence type="ECO:0000313" key="4">
    <source>
        <dbReference type="EMBL" id="RPA22592.1"/>
    </source>
</evidence>
<dbReference type="Gene3D" id="2.40.160.180">
    <property type="entry name" value="Carbohydrate-selective porin OprB"/>
    <property type="match status" value="1"/>
</dbReference>
<evidence type="ECO:0000313" key="6">
    <source>
        <dbReference type="Proteomes" id="UP000278855"/>
    </source>
</evidence>
<dbReference type="Pfam" id="PF04966">
    <property type="entry name" value="OprB"/>
    <property type="match status" value="1"/>
</dbReference>
<dbReference type="GO" id="GO:0015288">
    <property type="term" value="F:porin activity"/>
    <property type="evidence" value="ECO:0007669"/>
    <property type="project" value="InterPro"/>
</dbReference>
<dbReference type="GO" id="GO:0008643">
    <property type="term" value="P:carbohydrate transport"/>
    <property type="evidence" value="ECO:0007669"/>
    <property type="project" value="InterPro"/>
</dbReference>
<name>A0A3N4DC89_9GAMM</name>
<comment type="similarity">
    <text evidence="1 2">Belongs to the OprB family.</text>
</comment>
<reference evidence="3 5" key="1">
    <citation type="submission" date="2018-11" db="EMBL/GenBank/DDBJ databases">
        <title>Shewanella sp. M2.</title>
        <authorList>
            <person name="Hwang Y.J."/>
            <person name="Hwang C.Y."/>
        </authorList>
    </citation>
    <scope>NUCLEOTIDE SEQUENCE [LARGE SCALE GENOMIC DNA]</scope>
    <source>
        <strain evidence="3 5">M2</strain>
    </source>
</reference>
<evidence type="ECO:0000256" key="2">
    <source>
        <dbReference type="RuleBase" id="RU363072"/>
    </source>
</evidence>
<gene>
    <name evidence="4" type="ORF">EGC77_21425</name>
    <name evidence="3" type="ORF">EGC80_03010</name>
</gene>
<dbReference type="KEGG" id="spsr:EGC80_03010"/>
<dbReference type="PANTHER" id="PTHR37944">
    <property type="entry name" value="PORIN B"/>
    <property type="match status" value="1"/>
</dbReference>
<dbReference type="Proteomes" id="UP000273778">
    <property type="component" value="Chromosome"/>
</dbReference>
<reference evidence="6" key="2">
    <citation type="submission" date="2018-11" db="EMBL/GenBank/DDBJ databases">
        <title>Shewanella sp. R106.</title>
        <authorList>
            <person name="Hwang Y.J."/>
            <person name="Hwang C.Y."/>
        </authorList>
    </citation>
    <scope>NUCLEOTIDE SEQUENCE [LARGE SCALE GENOMIC DNA]</scope>
    <source>
        <strain evidence="6">R106</strain>
    </source>
</reference>
<feature type="signal peptide" evidence="2">
    <location>
        <begin position="1"/>
        <end position="23"/>
    </location>
</feature>
<evidence type="ECO:0000313" key="3">
    <source>
        <dbReference type="EMBL" id="AZG34002.1"/>
    </source>
</evidence>
<dbReference type="InterPro" id="IPR038673">
    <property type="entry name" value="OprB_sf"/>
</dbReference>
<keyword evidence="2" id="KW-0732">Signal</keyword>
<dbReference type="EMBL" id="RKKB01000033">
    <property type="protein sequence ID" value="RPA22592.1"/>
    <property type="molecule type" value="Genomic_DNA"/>
</dbReference>
<proteinExistence type="inferred from homology"/>
<feature type="chain" id="PRO_5017849091" evidence="2">
    <location>
        <begin position="24"/>
        <end position="431"/>
    </location>
</feature>
<evidence type="ECO:0000313" key="5">
    <source>
        <dbReference type="Proteomes" id="UP000273778"/>
    </source>
</evidence>
<dbReference type="EMBL" id="CP034073">
    <property type="protein sequence ID" value="AZG34002.1"/>
    <property type="molecule type" value="Genomic_DNA"/>
</dbReference>